<feature type="transmembrane region" description="Helical" evidence="2">
    <location>
        <begin position="59"/>
        <end position="80"/>
    </location>
</feature>
<accession>A0A8K0A8K6</accession>
<evidence type="ECO:0000313" key="3">
    <source>
        <dbReference type="EMBL" id="CAH1271021.1"/>
    </source>
</evidence>
<evidence type="ECO:0000256" key="2">
    <source>
        <dbReference type="SAM" id="Phobius"/>
    </source>
</evidence>
<keyword evidence="2" id="KW-0472">Membrane</keyword>
<feature type="compositionally biased region" description="Basic residues" evidence="1">
    <location>
        <begin position="449"/>
        <end position="462"/>
    </location>
</feature>
<proteinExistence type="predicted"/>
<keyword evidence="4" id="KW-1185">Reference proteome</keyword>
<feature type="region of interest" description="Disordered" evidence="1">
    <location>
        <begin position="90"/>
        <end position="119"/>
    </location>
</feature>
<evidence type="ECO:0000256" key="1">
    <source>
        <dbReference type="SAM" id="MobiDB-lite"/>
    </source>
</evidence>
<protein>
    <submittedName>
        <fullName evidence="3">Hypp4533 protein</fullName>
    </submittedName>
</protein>
<dbReference type="AlphaFoldDB" id="A0A8K0A8K6"/>
<feature type="region of interest" description="Disordered" evidence="1">
    <location>
        <begin position="1"/>
        <end position="42"/>
    </location>
</feature>
<sequence>MEVTWTSNTTLVNKTDDDSSTNNSTASIPTTDVDAIPTPSQTDSIFSTQTRLEQSQRNILVIVLAVPAVALLGTVAFINLAMRRFSGRHNDETIEEDPGNSREIPDARSHGNDADATVDVPGKGNVPAYWEIPDDYFCFNNPGYRYRCSSLPTDYPVYWEIPDDYFDFNNPGYRYRCSSLPMDYPIYWEIPDDYFDFNNPRYRRYSLQSDGNPYWQIPDEYYNCENTARQAKWRPSSLPLTLGVTYENVGQAEHVERWQWQPSDLDAQDEDDVITFYAAAAEVALPELRNMSTAHAHYKIPVRLNKCAGCTNRAAEIREKTGGAAYGRPGPKKQRPFEFLAKYGWRAVNIRSVDQRMARYGTRSITHPHYENEFRMSRDQKINAWGIRHQDRHNREYAPTEQTDASQTARSAPVLKSSSEILKTYHKRDGYRLHKSWSQEKAPADRKGAAHARIARRRRLSL</sequence>
<keyword evidence="2" id="KW-0812">Transmembrane</keyword>
<reference evidence="3" key="1">
    <citation type="submission" date="2022-01" db="EMBL/GenBank/DDBJ databases">
        <authorList>
            <person name="Braso-Vives M."/>
        </authorList>
    </citation>
    <scope>NUCLEOTIDE SEQUENCE</scope>
</reference>
<feature type="compositionally biased region" description="Basic and acidic residues" evidence="1">
    <location>
        <begin position="99"/>
        <end position="113"/>
    </location>
</feature>
<organism evidence="3 4">
    <name type="scientific">Branchiostoma lanceolatum</name>
    <name type="common">Common lancelet</name>
    <name type="synonym">Amphioxus lanceolatum</name>
    <dbReference type="NCBI Taxonomy" id="7740"/>
    <lineage>
        <taxon>Eukaryota</taxon>
        <taxon>Metazoa</taxon>
        <taxon>Chordata</taxon>
        <taxon>Cephalochordata</taxon>
        <taxon>Leptocardii</taxon>
        <taxon>Amphioxiformes</taxon>
        <taxon>Branchiostomatidae</taxon>
        <taxon>Branchiostoma</taxon>
    </lineage>
</organism>
<feature type="compositionally biased region" description="Polar residues" evidence="1">
    <location>
        <begin position="1"/>
        <end position="12"/>
    </location>
</feature>
<keyword evidence="2" id="KW-1133">Transmembrane helix</keyword>
<dbReference type="OrthoDB" id="10001811at2759"/>
<evidence type="ECO:0000313" key="4">
    <source>
        <dbReference type="Proteomes" id="UP000838412"/>
    </source>
</evidence>
<feature type="region of interest" description="Disordered" evidence="1">
    <location>
        <begin position="434"/>
        <end position="462"/>
    </location>
</feature>
<dbReference type="Proteomes" id="UP000838412">
    <property type="component" value="Chromosome 8"/>
</dbReference>
<feature type="compositionally biased region" description="Polar residues" evidence="1">
    <location>
        <begin position="400"/>
        <end position="419"/>
    </location>
</feature>
<dbReference type="EMBL" id="OV696693">
    <property type="protein sequence ID" value="CAH1271021.1"/>
    <property type="molecule type" value="Genomic_DNA"/>
</dbReference>
<gene>
    <name evidence="3" type="primary">Hypp4533</name>
    <name evidence="3" type="ORF">BLAG_LOCUS23148</name>
</gene>
<feature type="region of interest" description="Disordered" evidence="1">
    <location>
        <begin position="390"/>
        <end position="419"/>
    </location>
</feature>
<name>A0A8K0A8K6_BRALA</name>